<dbReference type="AlphaFoldDB" id="A0A6A6VDD0"/>
<dbReference type="GO" id="GO:0008270">
    <property type="term" value="F:zinc ion binding"/>
    <property type="evidence" value="ECO:0007669"/>
    <property type="project" value="UniProtKB-KW"/>
</dbReference>
<dbReference type="SUPFAM" id="SSF57850">
    <property type="entry name" value="RING/U-box"/>
    <property type="match status" value="1"/>
</dbReference>
<gene>
    <name evidence="7" type="ORF">M011DRAFT_457358</name>
</gene>
<dbReference type="PROSITE" id="PS50089">
    <property type="entry name" value="ZF_RING_2"/>
    <property type="match status" value="1"/>
</dbReference>
<evidence type="ECO:0000256" key="3">
    <source>
        <dbReference type="ARBA" id="ARBA00022833"/>
    </source>
</evidence>
<reference evidence="7" key="1">
    <citation type="journal article" date="2020" name="Stud. Mycol.">
        <title>101 Dothideomycetes genomes: a test case for predicting lifestyles and emergence of pathogens.</title>
        <authorList>
            <person name="Haridas S."/>
            <person name="Albert R."/>
            <person name="Binder M."/>
            <person name="Bloem J."/>
            <person name="Labutti K."/>
            <person name="Salamov A."/>
            <person name="Andreopoulos B."/>
            <person name="Baker S."/>
            <person name="Barry K."/>
            <person name="Bills G."/>
            <person name="Bluhm B."/>
            <person name="Cannon C."/>
            <person name="Castanera R."/>
            <person name="Culley D."/>
            <person name="Daum C."/>
            <person name="Ezra D."/>
            <person name="Gonzalez J."/>
            <person name="Henrissat B."/>
            <person name="Kuo A."/>
            <person name="Liang C."/>
            <person name="Lipzen A."/>
            <person name="Lutzoni F."/>
            <person name="Magnuson J."/>
            <person name="Mondo S."/>
            <person name="Nolan M."/>
            <person name="Ohm R."/>
            <person name="Pangilinan J."/>
            <person name="Park H.-J."/>
            <person name="Ramirez L."/>
            <person name="Alfaro M."/>
            <person name="Sun H."/>
            <person name="Tritt A."/>
            <person name="Yoshinaga Y."/>
            <person name="Zwiers L.-H."/>
            <person name="Turgeon B."/>
            <person name="Goodwin S."/>
            <person name="Spatafora J."/>
            <person name="Crous P."/>
            <person name="Grigoriev I."/>
        </authorList>
    </citation>
    <scope>NUCLEOTIDE SEQUENCE</scope>
    <source>
        <strain evidence="7">CBS 119925</strain>
    </source>
</reference>
<keyword evidence="8" id="KW-1185">Reference proteome</keyword>
<keyword evidence="2 4" id="KW-0863">Zinc-finger</keyword>
<dbReference type="InterPro" id="IPR013083">
    <property type="entry name" value="Znf_RING/FYVE/PHD"/>
</dbReference>
<name>A0A6A6VDD0_9PLEO</name>
<dbReference type="PANTHER" id="PTHR22763">
    <property type="entry name" value="RING ZINC FINGER PROTEIN"/>
    <property type="match status" value="1"/>
</dbReference>
<feature type="compositionally biased region" description="Polar residues" evidence="5">
    <location>
        <begin position="222"/>
        <end position="237"/>
    </location>
</feature>
<dbReference type="Pfam" id="PF13639">
    <property type="entry name" value="zf-RING_2"/>
    <property type="match status" value="1"/>
</dbReference>
<accession>A0A6A6VDD0</accession>
<dbReference type="Proteomes" id="UP000799440">
    <property type="component" value="Unassembled WGS sequence"/>
</dbReference>
<evidence type="ECO:0000313" key="7">
    <source>
        <dbReference type="EMBL" id="KAF2748622.1"/>
    </source>
</evidence>
<evidence type="ECO:0000256" key="5">
    <source>
        <dbReference type="SAM" id="MobiDB-lite"/>
    </source>
</evidence>
<feature type="compositionally biased region" description="Polar residues" evidence="5">
    <location>
        <begin position="194"/>
        <end position="205"/>
    </location>
</feature>
<evidence type="ECO:0000256" key="4">
    <source>
        <dbReference type="PROSITE-ProRule" id="PRU00175"/>
    </source>
</evidence>
<evidence type="ECO:0000256" key="1">
    <source>
        <dbReference type="ARBA" id="ARBA00022723"/>
    </source>
</evidence>
<dbReference type="InterPro" id="IPR001841">
    <property type="entry name" value="Znf_RING"/>
</dbReference>
<keyword evidence="1" id="KW-0479">Metal-binding</keyword>
<feature type="domain" description="RING-type" evidence="6">
    <location>
        <begin position="37"/>
        <end position="85"/>
    </location>
</feature>
<evidence type="ECO:0000313" key="8">
    <source>
        <dbReference type="Proteomes" id="UP000799440"/>
    </source>
</evidence>
<organism evidence="7 8">
    <name type="scientific">Sporormia fimetaria CBS 119925</name>
    <dbReference type="NCBI Taxonomy" id="1340428"/>
    <lineage>
        <taxon>Eukaryota</taxon>
        <taxon>Fungi</taxon>
        <taxon>Dikarya</taxon>
        <taxon>Ascomycota</taxon>
        <taxon>Pezizomycotina</taxon>
        <taxon>Dothideomycetes</taxon>
        <taxon>Pleosporomycetidae</taxon>
        <taxon>Pleosporales</taxon>
        <taxon>Sporormiaceae</taxon>
        <taxon>Sporormia</taxon>
    </lineage>
</organism>
<proteinExistence type="predicted"/>
<keyword evidence="3" id="KW-0862">Zinc</keyword>
<evidence type="ECO:0000256" key="2">
    <source>
        <dbReference type="ARBA" id="ARBA00022771"/>
    </source>
</evidence>
<dbReference type="GO" id="GO:0061630">
    <property type="term" value="F:ubiquitin protein ligase activity"/>
    <property type="evidence" value="ECO:0007669"/>
    <property type="project" value="TreeGrafter"/>
</dbReference>
<evidence type="ECO:0000259" key="6">
    <source>
        <dbReference type="PROSITE" id="PS50089"/>
    </source>
</evidence>
<dbReference type="OrthoDB" id="8062037at2759"/>
<dbReference type="Gene3D" id="3.30.40.10">
    <property type="entry name" value="Zinc/RING finger domain, C3HC4 (zinc finger)"/>
    <property type="match status" value="1"/>
</dbReference>
<protein>
    <recommendedName>
        <fullName evidence="6">RING-type domain-containing protein</fullName>
    </recommendedName>
</protein>
<dbReference type="EMBL" id="MU006568">
    <property type="protein sequence ID" value="KAF2748622.1"/>
    <property type="molecule type" value="Genomic_DNA"/>
</dbReference>
<dbReference type="GO" id="GO:0043161">
    <property type="term" value="P:proteasome-mediated ubiquitin-dependent protein catabolic process"/>
    <property type="evidence" value="ECO:0007669"/>
    <property type="project" value="TreeGrafter"/>
</dbReference>
<dbReference type="InterPro" id="IPR050731">
    <property type="entry name" value="HRD1_E3_ubiq-ligases"/>
</dbReference>
<feature type="region of interest" description="Disordered" evidence="5">
    <location>
        <begin position="183"/>
        <end position="237"/>
    </location>
</feature>
<dbReference type="SMART" id="SM00184">
    <property type="entry name" value="RING"/>
    <property type="match status" value="1"/>
</dbReference>
<sequence length="237" mass="26276">MPGPNTEPPFFEDRITAIDYLYTRGAESIPDTLKDDCPICREPYRSSTSNLPDNETAVMAPCGHVFGGRCISLWLEDNPTCPTCRRELYVPPKTTENRAFENPLTTLLEAAVQARPEWDQGPGLVTNRGLPPLQIHIPRREENTPQVDDSISPTTYALREWRAMNERWGLIEDATSADPALEPQEDAAARDRQNTSLALQETGNSLREAGLTLEEVGPHSTGYWTESSGHTTRSGGP</sequence>
<dbReference type="GO" id="GO:0012505">
    <property type="term" value="C:endomembrane system"/>
    <property type="evidence" value="ECO:0007669"/>
    <property type="project" value="TreeGrafter"/>
</dbReference>